<dbReference type="AlphaFoldDB" id="A0A4Y5Z3W2"/>
<feature type="modified residue" description="4-aspartylphosphate" evidence="3">
    <location>
        <position position="58"/>
    </location>
</feature>
<organism evidence="6 7">
    <name type="scientific">Luteibacter pinisoli</name>
    <dbReference type="NCBI Taxonomy" id="2589080"/>
    <lineage>
        <taxon>Bacteria</taxon>
        <taxon>Pseudomonadati</taxon>
        <taxon>Pseudomonadota</taxon>
        <taxon>Gammaproteobacteria</taxon>
        <taxon>Lysobacterales</taxon>
        <taxon>Rhodanobacteraceae</taxon>
        <taxon>Luteibacter</taxon>
    </lineage>
</organism>
<dbReference type="SMART" id="SM00421">
    <property type="entry name" value="HTH_LUXR"/>
    <property type="match status" value="1"/>
</dbReference>
<protein>
    <submittedName>
        <fullName evidence="6">Response regulator transcription factor</fullName>
    </submittedName>
</protein>
<keyword evidence="2" id="KW-0238">DNA-binding</keyword>
<name>A0A4Y5Z3W2_9GAMM</name>
<dbReference type="InterPro" id="IPR058245">
    <property type="entry name" value="NreC/VraR/RcsB-like_REC"/>
</dbReference>
<dbReference type="SUPFAM" id="SSF52172">
    <property type="entry name" value="CheY-like"/>
    <property type="match status" value="1"/>
</dbReference>
<dbReference type="CDD" id="cd17535">
    <property type="entry name" value="REC_NarL-like"/>
    <property type="match status" value="1"/>
</dbReference>
<dbReference type="PROSITE" id="PS50110">
    <property type="entry name" value="RESPONSE_REGULATORY"/>
    <property type="match status" value="1"/>
</dbReference>
<evidence type="ECO:0000313" key="6">
    <source>
        <dbReference type="EMBL" id="QDE39784.1"/>
    </source>
</evidence>
<dbReference type="EMBL" id="CP041046">
    <property type="protein sequence ID" value="QDE39784.1"/>
    <property type="molecule type" value="Genomic_DNA"/>
</dbReference>
<accession>A0A4Y5Z3W2</accession>
<evidence type="ECO:0000259" key="4">
    <source>
        <dbReference type="PROSITE" id="PS50043"/>
    </source>
</evidence>
<dbReference type="InterPro" id="IPR051015">
    <property type="entry name" value="EvgA-like"/>
</dbReference>
<proteinExistence type="predicted"/>
<dbReference type="PANTHER" id="PTHR45566:SF2">
    <property type="entry name" value="NARL SUBFAMILY"/>
    <property type="match status" value="1"/>
</dbReference>
<dbReference type="PROSITE" id="PS00622">
    <property type="entry name" value="HTH_LUXR_1"/>
    <property type="match status" value="1"/>
</dbReference>
<dbReference type="Proteomes" id="UP000316093">
    <property type="component" value="Chromosome"/>
</dbReference>
<dbReference type="RefSeq" id="WP_139982840.1">
    <property type="nucleotide sequence ID" value="NZ_CP041046.1"/>
</dbReference>
<dbReference type="PANTHER" id="PTHR45566">
    <property type="entry name" value="HTH-TYPE TRANSCRIPTIONAL REGULATOR YHJB-RELATED"/>
    <property type="match status" value="1"/>
</dbReference>
<dbReference type="Pfam" id="PF00072">
    <property type="entry name" value="Response_reg"/>
    <property type="match status" value="1"/>
</dbReference>
<evidence type="ECO:0000313" key="7">
    <source>
        <dbReference type="Proteomes" id="UP000316093"/>
    </source>
</evidence>
<dbReference type="GO" id="GO:0000160">
    <property type="term" value="P:phosphorelay signal transduction system"/>
    <property type="evidence" value="ECO:0007669"/>
    <property type="project" value="InterPro"/>
</dbReference>
<evidence type="ECO:0000256" key="3">
    <source>
        <dbReference type="PROSITE-ProRule" id="PRU00169"/>
    </source>
</evidence>
<dbReference type="SMART" id="SM00448">
    <property type="entry name" value="REC"/>
    <property type="match status" value="1"/>
</dbReference>
<feature type="domain" description="Response regulatory" evidence="5">
    <location>
        <begin position="7"/>
        <end position="123"/>
    </location>
</feature>
<evidence type="ECO:0000256" key="1">
    <source>
        <dbReference type="ARBA" id="ARBA00022553"/>
    </source>
</evidence>
<keyword evidence="1 3" id="KW-0597">Phosphoprotein</keyword>
<dbReference type="InterPro" id="IPR016032">
    <property type="entry name" value="Sig_transdc_resp-reg_C-effctor"/>
</dbReference>
<dbReference type="CDD" id="cd06170">
    <property type="entry name" value="LuxR_C_like"/>
    <property type="match status" value="1"/>
</dbReference>
<sequence>MTQPPITLLMADDHPIFRHGIEAILSLEDDMTLLGSANSGEQAVAMYRELRPDVVLMDLQMPGMGGLRAIREITEEFPNAKVIVLTTYQGDMQISNALKAGAASYLIKSTLRCDLIFAIRQVHEGGRPIPVDVAKVIQEHTGDDALSAREIEVLGHVALGFSNKRIANQMGISAETVKSHMKSILAKMKARDRAEAVVTALRRGIIEE</sequence>
<evidence type="ECO:0000259" key="5">
    <source>
        <dbReference type="PROSITE" id="PS50110"/>
    </source>
</evidence>
<dbReference type="PROSITE" id="PS50043">
    <property type="entry name" value="HTH_LUXR_2"/>
    <property type="match status" value="1"/>
</dbReference>
<gene>
    <name evidence="6" type="ORF">FIV34_11490</name>
</gene>
<keyword evidence="7" id="KW-1185">Reference proteome</keyword>
<dbReference type="InterPro" id="IPR001789">
    <property type="entry name" value="Sig_transdc_resp-reg_receiver"/>
</dbReference>
<dbReference type="KEGG" id="lpy:FIV34_11490"/>
<dbReference type="InterPro" id="IPR011006">
    <property type="entry name" value="CheY-like_superfamily"/>
</dbReference>
<dbReference type="SUPFAM" id="SSF46894">
    <property type="entry name" value="C-terminal effector domain of the bipartite response regulators"/>
    <property type="match status" value="1"/>
</dbReference>
<dbReference type="PRINTS" id="PR00038">
    <property type="entry name" value="HTHLUXR"/>
</dbReference>
<evidence type="ECO:0000256" key="2">
    <source>
        <dbReference type="ARBA" id="ARBA00023125"/>
    </source>
</evidence>
<dbReference type="GO" id="GO:0003677">
    <property type="term" value="F:DNA binding"/>
    <property type="evidence" value="ECO:0007669"/>
    <property type="project" value="UniProtKB-KW"/>
</dbReference>
<reference evidence="6 7" key="1">
    <citation type="submission" date="2019-06" db="EMBL/GenBank/DDBJ databases">
        <title>A complete genome sequence for Luteibacter pinisoli MAH-14.</title>
        <authorList>
            <person name="Baltrus D.A."/>
        </authorList>
    </citation>
    <scope>NUCLEOTIDE SEQUENCE [LARGE SCALE GENOMIC DNA]</scope>
    <source>
        <strain evidence="6 7">MAH-14</strain>
    </source>
</reference>
<feature type="domain" description="HTH luxR-type" evidence="4">
    <location>
        <begin position="139"/>
        <end position="204"/>
    </location>
</feature>
<dbReference type="InterPro" id="IPR000792">
    <property type="entry name" value="Tscrpt_reg_LuxR_C"/>
</dbReference>
<dbReference type="Gene3D" id="3.40.50.2300">
    <property type="match status" value="1"/>
</dbReference>
<dbReference type="Pfam" id="PF00196">
    <property type="entry name" value="GerE"/>
    <property type="match status" value="1"/>
</dbReference>
<dbReference type="GO" id="GO:0006355">
    <property type="term" value="P:regulation of DNA-templated transcription"/>
    <property type="evidence" value="ECO:0007669"/>
    <property type="project" value="InterPro"/>
</dbReference>
<dbReference type="OrthoDB" id="9796655at2"/>